<gene>
    <name evidence="3" type="ordered locus">Zmob_1158</name>
</gene>
<feature type="compositionally biased region" description="Basic and acidic residues" evidence="1">
    <location>
        <begin position="48"/>
        <end position="58"/>
    </location>
</feature>
<dbReference type="OrthoDB" id="7478760at2"/>
<feature type="region of interest" description="Disordered" evidence="1">
    <location>
        <begin position="181"/>
        <end position="204"/>
    </location>
</feature>
<feature type="compositionally biased region" description="Basic and acidic residues" evidence="1">
    <location>
        <begin position="793"/>
        <end position="802"/>
    </location>
</feature>
<dbReference type="InterPro" id="IPR021136">
    <property type="entry name" value="Flagellar_hook_control-like_C"/>
</dbReference>
<feature type="region of interest" description="Disordered" evidence="1">
    <location>
        <begin position="497"/>
        <end position="523"/>
    </location>
</feature>
<dbReference type="EMBL" id="CP002850">
    <property type="protein sequence ID" value="AEH62988.1"/>
    <property type="molecule type" value="Genomic_DNA"/>
</dbReference>
<dbReference type="Gene3D" id="3.30.750.140">
    <property type="match status" value="1"/>
</dbReference>
<dbReference type="HOGENOM" id="CLU_019130_0_0_5"/>
<feature type="region of interest" description="Disordered" evidence="1">
    <location>
        <begin position="750"/>
        <end position="802"/>
    </location>
</feature>
<dbReference type="Proteomes" id="UP000001494">
    <property type="component" value="Chromosome"/>
</dbReference>
<accession>A0A0H3G2F3</accession>
<dbReference type="InterPro" id="IPR038610">
    <property type="entry name" value="FliK-like_C_sf"/>
</dbReference>
<protein>
    <recommendedName>
        <fullName evidence="2">Flagellar hook-length control protein-like C-terminal domain-containing protein</fullName>
    </recommendedName>
</protein>
<feature type="domain" description="Flagellar hook-length control protein-like C-terminal" evidence="2">
    <location>
        <begin position="672"/>
        <end position="750"/>
    </location>
</feature>
<organism evidence="3 4">
    <name type="scientific">Zymomonas mobilis subsp. mobilis (strain ATCC 10988 / DSM 424 / LMG 404 / NCIMB 8938 / NRRL B-806 / ZM1)</name>
    <dbReference type="NCBI Taxonomy" id="555217"/>
    <lineage>
        <taxon>Bacteria</taxon>
        <taxon>Pseudomonadati</taxon>
        <taxon>Pseudomonadota</taxon>
        <taxon>Alphaproteobacteria</taxon>
        <taxon>Sphingomonadales</taxon>
        <taxon>Zymomonadaceae</taxon>
        <taxon>Zymomonas</taxon>
    </lineage>
</organism>
<feature type="compositionally biased region" description="Polar residues" evidence="1">
    <location>
        <begin position="750"/>
        <end position="784"/>
    </location>
</feature>
<evidence type="ECO:0000313" key="3">
    <source>
        <dbReference type="EMBL" id="AEH62988.1"/>
    </source>
</evidence>
<dbReference type="KEGG" id="zmm:Zmob_1158"/>
<feature type="compositionally biased region" description="Low complexity" evidence="1">
    <location>
        <begin position="9"/>
        <end position="25"/>
    </location>
</feature>
<feature type="compositionally biased region" description="Polar residues" evidence="1">
    <location>
        <begin position="61"/>
        <end position="81"/>
    </location>
</feature>
<feature type="region of interest" description="Disordered" evidence="1">
    <location>
        <begin position="570"/>
        <end position="591"/>
    </location>
</feature>
<evidence type="ECO:0000259" key="2">
    <source>
        <dbReference type="Pfam" id="PF02120"/>
    </source>
</evidence>
<proteinExistence type="predicted"/>
<dbReference type="AlphaFoldDB" id="A0A0H3G2F3"/>
<feature type="region of interest" description="Disordered" evidence="1">
    <location>
        <begin position="224"/>
        <end position="246"/>
    </location>
</feature>
<dbReference type="RefSeq" id="WP_014500899.1">
    <property type="nucleotide sequence ID" value="NC_017262.1"/>
</dbReference>
<dbReference type="CDD" id="cd17470">
    <property type="entry name" value="T3SS_Flik_C"/>
    <property type="match status" value="1"/>
</dbReference>
<dbReference type="Pfam" id="PF02120">
    <property type="entry name" value="Flg_hook"/>
    <property type="match status" value="1"/>
</dbReference>
<dbReference type="eggNOG" id="COG3144">
    <property type="taxonomic scope" value="Bacteria"/>
</dbReference>
<name>A0A0H3G2F3_ZYMMA</name>
<sequence length="802" mass="84387">MTDVTPILPSAGSSSASSASPASSAQKADKANPFDDMLNSVQTVSVPDTKKIVTDKKTTVSNLIAATAPSNTDKGSSTASSIKRVETDTPSNSMTSSVSKQNFVSASSKGNTKKIVDAQPTLPEVSGKDDLDNGEAIPLASSSNDEIKDSDSLPSVKKLSQNSADLLAFVGVYVDQENVDSTSNWLPGQESYSQSPEIIPQENMGEKTTPLSVGLYSLRDNDVASSDDVEVSDSHSNKNELSDNDDQLQSADNVVANASIGLTATLAAAPVLASAVQATITGQNRVDSEDASLPQPVKSLKVPSSSLASDGSAYLTSVSNTELSATTSVGLKPKATLTDDDSKLALTNFSSELMSTGVKDSAGITHTTEDKPALALKADASPSVLANLTSVLTDKANDSSKNQSSDRDNQPVSVAGNVMMSGKLDALALSRSDISNTPITTELKDSATSVLEAVDRQQPSLMASDSVTPAATIKTTAPSSIPPSNTVQNMMAVSASLTKGNDSHTNKVDSTQTVERSSKLAEGNLQTLNQTMDRSADFSNQSDNANSIFAGDNTQNTAYTPVSRRQLTEIYQPNNSTSSVSTDQVNETQPRLKKDVEIENLHSEDNVTGSEKNNFSNVMALAANIVSSNNAVNQDSNTITLGNLMPSQDQASINNQLDLVHQGLWLDQLTRDIATASGSNSNLTFNLHPDHLGMLHVSIQSAGDGVAVHMTASSEAAQSIIAGARHDLMNEAHAQGVHITDARIDLNSQTMSQQSGQNGQPSHQQMADQQRSAVTAPITNNTRNEQPDDDLAEEQKNRARYA</sequence>
<evidence type="ECO:0000313" key="4">
    <source>
        <dbReference type="Proteomes" id="UP000001494"/>
    </source>
</evidence>
<feature type="compositionally biased region" description="Polar residues" evidence="1">
    <location>
        <begin position="570"/>
        <end position="589"/>
    </location>
</feature>
<reference evidence="3 4" key="1">
    <citation type="journal article" date="2011" name="J. Bacteriol.">
        <title>Genome sequence of the ethanol-producing Zymomonas mobilis subsp. mobilis lectotype strain ATCC 10988.</title>
        <authorList>
            <person name="Pappas K.M."/>
            <person name="Kouvelis V.N."/>
            <person name="Saunders E."/>
            <person name="Brettin T.S."/>
            <person name="Bruce D."/>
            <person name="Detter C."/>
            <person name="Balakireva M."/>
            <person name="Han C.S."/>
            <person name="Savvakis G."/>
            <person name="Kyrpides N.C."/>
            <person name="Typas M.A."/>
        </authorList>
    </citation>
    <scope>NUCLEOTIDE SEQUENCE [LARGE SCALE GENOMIC DNA]</scope>
    <source>
        <strain evidence="4">ATCC 10988 / DSM 424 / CCUG 17860 / LMG 404 / NCIMB 8938 / NRRL B-806 / ZM1</strain>
    </source>
</reference>
<feature type="compositionally biased region" description="Basic and acidic residues" evidence="1">
    <location>
        <begin position="232"/>
        <end position="241"/>
    </location>
</feature>
<feature type="region of interest" description="Disordered" evidence="1">
    <location>
        <begin position="536"/>
        <end position="556"/>
    </location>
</feature>
<evidence type="ECO:0000256" key="1">
    <source>
        <dbReference type="SAM" id="MobiDB-lite"/>
    </source>
</evidence>
<feature type="region of interest" description="Disordered" evidence="1">
    <location>
        <begin position="1"/>
        <end position="153"/>
    </location>
</feature>
<feature type="compositionally biased region" description="Polar residues" evidence="1">
    <location>
        <begin position="88"/>
        <end position="110"/>
    </location>
</feature>
<feature type="compositionally biased region" description="Polar residues" evidence="1">
    <location>
        <begin position="181"/>
        <end position="196"/>
    </location>
</feature>